<dbReference type="EMBL" id="SUMC01000152">
    <property type="protein sequence ID" value="TJZ97023.1"/>
    <property type="molecule type" value="Genomic_DNA"/>
</dbReference>
<keyword evidence="3" id="KW-1185">Reference proteome</keyword>
<name>A0A4U0RMD0_9ACTN</name>
<accession>A0A4U0RMD0</accession>
<evidence type="ECO:0000256" key="1">
    <source>
        <dbReference type="SAM" id="MobiDB-lite"/>
    </source>
</evidence>
<dbReference type="AlphaFoldDB" id="A0A4U0RMD0"/>
<feature type="region of interest" description="Disordered" evidence="1">
    <location>
        <begin position="92"/>
        <end position="111"/>
    </location>
</feature>
<evidence type="ECO:0000313" key="2">
    <source>
        <dbReference type="EMBL" id="TJZ97023.1"/>
    </source>
</evidence>
<gene>
    <name evidence="2" type="ORF">FCI23_50280</name>
</gene>
<dbReference type="Proteomes" id="UP000305778">
    <property type="component" value="Unassembled WGS sequence"/>
</dbReference>
<evidence type="ECO:0000313" key="3">
    <source>
        <dbReference type="Proteomes" id="UP000305778"/>
    </source>
</evidence>
<organism evidence="2 3">
    <name type="scientific">Actinacidiphila oryziradicis</name>
    <dbReference type="NCBI Taxonomy" id="2571141"/>
    <lineage>
        <taxon>Bacteria</taxon>
        <taxon>Bacillati</taxon>
        <taxon>Actinomycetota</taxon>
        <taxon>Actinomycetes</taxon>
        <taxon>Kitasatosporales</taxon>
        <taxon>Streptomycetaceae</taxon>
        <taxon>Actinacidiphila</taxon>
    </lineage>
</organism>
<feature type="region of interest" description="Disordered" evidence="1">
    <location>
        <begin position="1"/>
        <end position="25"/>
    </location>
</feature>
<dbReference type="RefSeq" id="WP_136730669.1">
    <property type="nucleotide sequence ID" value="NZ_SUMC01000152.1"/>
</dbReference>
<proteinExistence type="predicted"/>
<feature type="compositionally biased region" description="Basic residues" evidence="1">
    <location>
        <begin position="1"/>
        <end position="17"/>
    </location>
</feature>
<reference evidence="2 3" key="1">
    <citation type="submission" date="2019-04" db="EMBL/GenBank/DDBJ databases">
        <title>Streptomyces oryziradicis sp. nov., a novel actinomycete isolated from rhizosphere soil of rice (Oryza sativa L.).</title>
        <authorList>
            <person name="Li C."/>
        </authorList>
    </citation>
    <scope>NUCLEOTIDE SEQUENCE [LARGE SCALE GENOMIC DNA]</scope>
    <source>
        <strain evidence="2 3">NEAU-C40</strain>
    </source>
</reference>
<evidence type="ECO:0008006" key="4">
    <source>
        <dbReference type="Google" id="ProtNLM"/>
    </source>
</evidence>
<protein>
    <recommendedName>
        <fullName evidence="4">Helix-turn-helix domain containing protein</fullName>
    </recommendedName>
</protein>
<sequence length="257" mass="27973">MTPRKRTTPRRRSRRGGRPPQNEAARLTQELINAGYTKKQVADIIGRDSSLVSQFFTKNKGAAFVDALRAVVQEVQAGAASRIDELKRIAAPSITPRTRRPRPGETKPRKAAVRKKDVVETPGHSSMARAAKQHIASGASRLRPVIERTAAVGGNIAFTVRAKKSAFLIDSGRRDDSPGLRRGVVQRKDGTEERAYGKSLGAGQGPGGFDAREWKDRVDAAGGDVAAAVKNWLIETGRLRPDAVLSHLEIRGWKTTD</sequence>
<comment type="caution">
    <text evidence="2">The sequence shown here is derived from an EMBL/GenBank/DDBJ whole genome shotgun (WGS) entry which is preliminary data.</text>
</comment>
<dbReference type="OrthoDB" id="3865050at2"/>
<feature type="compositionally biased region" description="Basic and acidic residues" evidence="1">
    <location>
        <begin position="102"/>
        <end position="111"/>
    </location>
</feature>
<feature type="region of interest" description="Disordered" evidence="1">
    <location>
        <begin position="189"/>
        <end position="211"/>
    </location>
</feature>